<dbReference type="InterPro" id="IPR008949">
    <property type="entry name" value="Isoprenoid_synthase_dom_sf"/>
</dbReference>
<accession>F7ZBY9</accession>
<dbReference type="eggNOG" id="COG1562">
    <property type="taxonomic scope" value="Bacteria"/>
</dbReference>
<name>F7ZBY9_ROSLO</name>
<dbReference type="SUPFAM" id="SSF48576">
    <property type="entry name" value="Terpenoid synthases"/>
    <property type="match status" value="1"/>
</dbReference>
<dbReference type="OrthoDB" id="9814909at2"/>
<evidence type="ECO:0000313" key="2">
    <source>
        <dbReference type="Proteomes" id="UP000001353"/>
    </source>
</evidence>
<organism evidence="1 2">
    <name type="scientific">Roseobacter litoralis (strain ATCC 49566 / DSM 6996 / JCM 21268 / NBRC 15278 / OCh 149)</name>
    <dbReference type="NCBI Taxonomy" id="391595"/>
    <lineage>
        <taxon>Bacteria</taxon>
        <taxon>Pseudomonadati</taxon>
        <taxon>Pseudomonadota</taxon>
        <taxon>Alphaproteobacteria</taxon>
        <taxon>Rhodobacterales</taxon>
        <taxon>Roseobacteraceae</taxon>
        <taxon>Roseobacter</taxon>
    </lineage>
</organism>
<sequence length="259" mass="28453">MSFDADVTACAAIVEKADPDRFAAVMASPVAARAVLFVLYAFNVEVSRAPWLTQETMIAEMRLQWWRDVLEEIGQGAQVRRHEVVTPLSGFLSEPATQVLDRLVAARRWDIYKDAFEDAAHFDNYLNETAAGLMWVAACALDPDLTPQGDAEAMVRACGRATGLARFLQAVPALEAHSRIPLVDGRAEAIADLARAALDALPAPKLLKRTLGDAAKPAITEAFVTRSLLKQVVQDPRRVAVGDLQVHPMRRAALLWRWS</sequence>
<dbReference type="AlphaFoldDB" id="F7ZBY9"/>
<evidence type="ECO:0008006" key="3">
    <source>
        <dbReference type="Google" id="ProtNLM"/>
    </source>
</evidence>
<keyword evidence="2" id="KW-1185">Reference proteome</keyword>
<gene>
    <name evidence="1" type="ordered locus">RLO149_c024060</name>
</gene>
<dbReference type="KEGG" id="rli:RLO149_c024060"/>
<protein>
    <recommendedName>
        <fullName evidence="3">Phytoene synthase</fullName>
    </recommendedName>
</protein>
<dbReference type="RefSeq" id="WP_013962298.1">
    <property type="nucleotide sequence ID" value="NC_015730.1"/>
</dbReference>
<dbReference type="Gene3D" id="1.10.600.10">
    <property type="entry name" value="Farnesyl Diphosphate Synthase"/>
    <property type="match status" value="1"/>
</dbReference>
<reference evidence="1 2" key="1">
    <citation type="journal article" date="2011" name="BMC Genomics">
        <title>Comparative genome analysis and genome-guided physiological analysis of Roseobacter litoralis.</title>
        <authorList>
            <person name="Kalhoefer D."/>
            <person name="Thole S."/>
            <person name="Voget S."/>
            <person name="Lehmann R."/>
            <person name="Liesegang H."/>
            <person name="Wollher A."/>
            <person name="Daniel R."/>
            <person name="Simon M."/>
            <person name="Brinkhoff T."/>
        </authorList>
    </citation>
    <scope>NUCLEOTIDE SEQUENCE [LARGE SCALE GENOMIC DNA]</scope>
    <source>
        <strain evidence="2">ATCC 49566 / DSM 6996 / JCM 21268 / NBRC 15278 / OCh 149</strain>
    </source>
</reference>
<dbReference type="Proteomes" id="UP000001353">
    <property type="component" value="Chromosome"/>
</dbReference>
<proteinExistence type="predicted"/>
<dbReference type="EMBL" id="CP002623">
    <property type="protein sequence ID" value="AEI94375.1"/>
    <property type="molecule type" value="Genomic_DNA"/>
</dbReference>
<dbReference type="InterPro" id="IPR002060">
    <property type="entry name" value="Squ/phyt_synthse"/>
</dbReference>
<dbReference type="STRING" id="391595.RLO149_c024060"/>
<dbReference type="Pfam" id="PF00494">
    <property type="entry name" value="SQS_PSY"/>
    <property type="match status" value="1"/>
</dbReference>
<evidence type="ECO:0000313" key="1">
    <source>
        <dbReference type="EMBL" id="AEI94375.1"/>
    </source>
</evidence>
<dbReference type="HOGENOM" id="CLU_037269_6_1_5"/>